<dbReference type="Gene3D" id="3.30.200.20">
    <property type="entry name" value="Phosphorylase Kinase, domain 1"/>
    <property type="match status" value="2"/>
</dbReference>
<reference evidence="2" key="1">
    <citation type="journal article" date="2022" name="Plant J.">
        <title>Strategies of tolerance reflected in two North American maple genomes.</title>
        <authorList>
            <person name="McEvoy S.L."/>
            <person name="Sezen U.U."/>
            <person name="Trouern-Trend A."/>
            <person name="McMahon S.M."/>
            <person name="Schaberg P.G."/>
            <person name="Yang J."/>
            <person name="Wegrzyn J.L."/>
            <person name="Swenson N.G."/>
        </authorList>
    </citation>
    <scope>NUCLEOTIDE SEQUENCE</scope>
    <source>
        <strain evidence="2">NS2018</strain>
    </source>
</reference>
<comment type="caution">
    <text evidence="2">The sequence shown here is derived from an EMBL/GenBank/DDBJ whole genome shotgun (WGS) entry which is preliminary data.</text>
</comment>
<evidence type="ECO:0000313" key="3">
    <source>
        <dbReference type="Proteomes" id="UP001168877"/>
    </source>
</evidence>
<gene>
    <name evidence="2" type="ORF">LWI29_005991</name>
</gene>
<sequence>MGKSGVIVGETNGKVEASCLDKRDHDKPTVSKLGSSAFNDSNDVFKIEKGMAVKAIGGRGASAKILDGGIAKSGEGCGSVCKAVLRSKLDFNCSDSNRSSVIRLMIVWFPWVFGSDDGISGGVAVSGDQTVYINFEKDKGSIGSALCPVGDVLSGPAIDLYVDLGDFEPFFGNEKMGDDVVSLSSSARRRGKKNFFPSKIHRMKTRSGVSGLEVELADRLASGKKDVKVIAATENFSSANKLGGGGFGPVFKGQLANGQEVAIKRLSNNSGQGAVELAVDAQRNAKPCVFTTCGEEMRRGIKGRRNNSSVKLIAATENFSSANKLGRGGFGPVFKGQLANGQEIAVKRLSNDSGQDFGTARIVGGDEIQENTKRVVGTFGYMSPEYVLGGLFSVKSDVFSFGVILLEIVSGKKNWGFYHESSSSNLLKYIWELWRDTKALEVVDSCISNSCPVHDEVLRVESGGGVVDSGGGVLVGG</sequence>
<evidence type="ECO:0000313" key="2">
    <source>
        <dbReference type="EMBL" id="KAK0599518.1"/>
    </source>
</evidence>
<dbReference type="Proteomes" id="UP001168877">
    <property type="component" value="Unassembled WGS sequence"/>
</dbReference>
<keyword evidence="3" id="KW-1185">Reference proteome</keyword>
<accession>A0AA39W229</accession>
<dbReference type="GO" id="GO:0004672">
    <property type="term" value="F:protein kinase activity"/>
    <property type="evidence" value="ECO:0007669"/>
    <property type="project" value="InterPro"/>
</dbReference>
<dbReference type="PANTHER" id="PTHR27006:SF587">
    <property type="entry name" value="RECEPTOR-LIKE SERINE_THREONINE-PROTEIN KINASE"/>
    <property type="match status" value="1"/>
</dbReference>
<name>A0AA39W229_ACESA</name>
<dbReference type="PROSITE" id="PS50011">
    <property type="entry name" value="PROTEIN_KINASE_DOM"/>
    <property type="match status" value="1"/>
</dbReference>
<dbReference type="InterPro" id="IPR000719">
    <property type="entry name" value="Prot_kinase_dom"/>
</dbReference>
<reference evidence="2" key="2">
    <citation type="submission" date="2023-06" db="EMBL/GenBank/DDBJ databases">
        <authorList>
            <person name="Swenson N.G."/>
            <person name="Wegrzyn J.L."/>
            <person name="Mcevoy S.L."/>
        </authorList>
    </citation>
    <scope>NUCLEOTIDE SEQUENCE</scope>
    <source>
        <strain evidence="2">NS2018</strain>
        <tissue evidence="2">Leaf</tissue>
    </source>
</reference>
<dbReference type="InterPro" id="IPR011009">
    <property type="entry name" value="Kinase-like_dom_sf"/>
</dbReference>
<feature type="domain" description="Protein kinase" evidence="1">
    <location>
        <begin position="236"/>
        <end position="477"/>
    </location>
</feature>
<evidence type="ECO:0000259" key="1">
    <source>
        <dbReference type="PROSITE" id="PS50011"/>
    </source>
</evidence>
<protein>
    <recommendedName>
        <fullName evidence="1">Protein kinase domain-containing protein</fullName>
    </recommendedName>
</protein>
<dbReference type="GO" id="GO:0005524">
    <property type="term" value="F:ATP binding"/>
    <property type="evidence" value="ECO:0007669"/>
    <property type="project" value="InterPro"/>
</dbReference>
<proteinExistence type="predicted"/>
<dbReference type="PANTHER" id="PTHR27006">
    <property type="entry name" value="PROMASTIGOTE SURFACE ANTIGEN PROTEIN PSA"/>
    <property type="match status" value="1"/>
</dbReference>
<dbReference type="Pfam" id="PF00069">
    <property type="entry name" value="Pkinase"/>
    <property type="match status" value="1"/>
</dbReference>
<dbReference type="Gene3D" id="1.10.510.10">
    <property type="entry name" value="Transferase(Phosphotransferase) domain 1"/>
    <property type="match status" value="1"/>
</dbReference>
<dbReference type="EMBL" id="JAUESC010000003">
    <property type="protein sequence ID" value="KAK0599518.1"/>
    <property type="molecule type" value="Genomic_DNA"/>
</dbReference>
<dbReference type="AlphaFoldDB" id="A0AA39W229"/>
<organism evidence="2 3">
    <name type="scientific">Acer saccharum</name>
    <name type="common">Sugar maple</name>
    <dbReference type="NCBI Taxonomy" id="4024"/>
    <lineage>
        <taxon>Eukaryota</taxon>
        <taxon>Viridiplantae</taxon>
        <taxon>Streptophyta</taxon>
        <taxon>Embryophyta</taxon>
        <taxon>Tracheophyta</taxon>
        <taxon>Spermatophyta</taxon>
        <taxon>Magnoliopsida</taxon>
        <taxon>eudicotyledons</taxon>
        <taxon>Gunneridae</taxon>
        <taxon>Pentapetalae</taxon>
        <taxon>rosids</taxon>
        <taxon>malvids</taxon>
        <taxon>Sapindales</taxon>
        <taxon>Sapindaceae</taxon>
        <taxon>Hippocastanoideae</taxon>
        <taxon>Acereae</taxon>
        <taxon>Acer</taxon>
    </lineage>
</organism>
<dbReference type="SUPFAM" id="SSF56112">
    <property type="entry name" value="Protein kinase-like (PK-like)"/>
    <property type="match status" value="2"/>
</dbReference>